<proteinExistence type="predicted"/>
<dbReference type="AlphaFoldDB" id="A0A1J1LUD1"/>
<dbReference type="Proteomes" id="UP000184315">
    <property type="component" value="Unassembled WGS sequence"/>
</dbReference>
<evidence type="ECO:0000313" key="1">
    <source>
        <dbReference type="EMBL" id="CUR36197.1"/>
    </source>
</evidence>
<gene>
    <name evidence="1" type="ORF">PL9214880003</name>
</gene>
<evidence type="ECO:0000313" key="2">
    <source>
        <dbReference type="Proteomes" id="UP000184315"/>
    </source>
</evidence>
<organism evidence="1 2">
    <name type="scientific">Planktothrix tepida PCC 9214</name>
    <dbReference type="NCBI Taxonomy" id="671072"/>
    <lineage>
        <taxon>Bacteria</taxon>
        <taxon>Bacillati</taxon>
        <taxon>Cyanobacteriota</taxon>
        <taxon>Cyanophyceae</taxon>
        <taxon>Oscillatoriophycideae</taxon>
        <taxon>Oscillatoriales</taxon>
        <taxon>Microcoleaceae</taxon>
        <taxon>Planktothrix</taxon>
    </lineage>
</organism>
<sequence>MLIRDIELEHLDLYKAKVYIGEKICKKTPFKPYNPLSHNSINPKTKEK</sequence>
<reference evidence="2" key="1">
    <citation type="submission" date="2015-10" db="EMBL/GenBank/DDBJ databases">
        <authorList>
            <person name="Regsiter A."/>
            <person name="william w."/>
        </authorList>
    </citation>
    <scope>NUCLEOTIDE SEQUENCE [LARGE SCALE GENOMIC DNA]</scope>
</reference>
<accession>A0A1J1LUD1</accession>
<dbReference type="RefSeq" id="WP_186440505.1">
    <property type="nucleotide sequence ID" value="NZ_LN889821.1"/>
</dbReference>
<protein>
    <submittedName>
        <fullName evidence="1">Uncharacterized protein</fullName>
    </submittedName>
</protein>
<dbReference type="EMBL" id="CZDF01000192">
    <property type="protein sequence ID" value="CUR36197.1"/>
    <property type="molecule type" value="Genomic_DNA"/>
</dbReference>
<name>A0A1J1LUD1_9CYAN</name>
<keyword evidence="2" id="KW-1185">Reference proteome</keyword>